<dbReference type="PANTHER" id="PTHR31623:SF33">
    <property type="entry name" value="STEMMADENINE O-ACETYLTRANSFERASE-LIKE"/>
    <property type="match status" value="1"/>
</dbReference>
<name>A0A6A1UTC2_9ROSI</name>
<dbReference type="InterPro" id="IPR023213">
    <property type="entry name" value="CAT-like_dom_sf"/>
</dbReference>
<evidence type="ECO:0000313" key="4">
    <source>
        <dbReference type="EMBL" id="KAB1203563.1"/>
    </source>
</evidence>
<dbReference type="Gene3D" id="3.30.559.10">
    <property type="entry name" value="Chloramphenicol acetyltransferase-like domain"/>
    <property type="match status" value="2"/>
</dbReference>
<accession>A0A6A1UTC2</accession>
<keyword evidence="3" id="KW-0012">Acyltransferase</keyword>
<dbReference type="EMBL" id="RXIC02000026">
    <property type="protein sequence ID" value="KAB1203563.1"/>
    <property type="molecule type" value="Genomic_DNA"/>
</dbReference>
<comment type="caution">
    <text evidence="4">The sequence shown here is derived from an EMBL/GenBank/DDBJ whole genome shotgun (WGS) entry which is preliminary data.</text>
</comment>
<proteinExistence type="inferred from homology"/>
<dbReference type="OrthoDB" id="1932220at2759"/>
<dbReference type="Pfam" id="PF02458">
    <property type="entry name" value="Transferase"/>
    <property type="match status" value="1"/>
</dbReference>
<evidence type="ECO:0000256" key="2">
    <source>
        <dbReference type="ARBA" id="ARBA00022679"/>
    </source>
</evidence>
<keyword evidence="5" id="KW-1185">Reference proteome</keyword>
<dbReference type="PANTHER" id="PTHR31623">
    <property type="entry name" value="F21J9.9"/>
    <property type="match status" value="1"/>
</dbReference>
<reference evidence="4 5" key="1">
    <citation type="journal article" date="2019" name="Plant Biotechnol. J.">
        <title>The red bayberry genome and genetic basis of sex determination.</title>
        <authorList>
            <person name="Jia H.M."/>
            <person name="Jia H.J."/>
            <person name="Cai Q.L."/>
            <person name="Wang Y."/>
            <person name="Zhao H.B."/>
            <person name="Yang W.F."/>
            <person name="Wang G.Y."/>
            <person name="Li Y.H."/>
            <person name="Zhan D.L."/>
            <person name="Shen Y.T."/>
            <person name="Niu Q.F."/>
            <person name="Chang L."/>
            <person name="Qiu J."/>
            <person name="Zhao L."/>
            <person name="Xie H.B."/>
            <person name="Fu W.Y."/>
            <person name="Jin J."/>
            <person name="Li X.W."/>
            <person name="Jiao Y."/>
            <person name="Zhou C.C."/>
            <person name="Tu T."/>
            <person name="Chai C.Y."/>
            <person name="Gao J.L."/>
            <person name="Fan L.J."/>
            <person name="van de Weg E."/>
            <person name="Wang J.Y."/>
            <person name="Gao Z.S."/>
        </authorList>
    </citation>
    <scope>NUCLEOTIDE SEQUENCE [LARGE SCALE GENOMIC DNA]</scope>
    <source>
        <tissue evidence="4">Leaves</tissue>
    </source>
</reference>
<gene>
    <name evidence="4" type="ORF">CJ030_MR8G015386</name>
</gene>
<protein>
    <submittedName>
        <fullName evidence="4">Vinorine synthase</fullName>
    </submittedName>
</protein>
<comment type="similarity">
    <text evidence="1">Belongs to the plant acyltransferase family.</text>
</comment>
<evidence type="ECO:0000256" key="1">
    <source>
        <dbReference type="ARBA" id="ARBA00009861"/>
    </source>
</evidence>
<keyword evidence="2" id="KW-0808">Transferase</keyword>
<dbReference type="AlphaFoldDB" id="A0A6A1UTC2"/>
<evidence type="ECO:0000313" key="5">
    <source>
        <dbReference type="Proteomes" id="UP000516437"/>
    </source>
</evidence>
<dbReference type="Proteomes" id="UP000516437">
    <property type="component" value="Chromosome 8"/>
</dbReference>
<organism evidence="4 5">
    <name type="scientific">Morella rubra</name>
    <name type="common">Chinese bayberry</name>
    <dbReference type="NCBI Taxonomy" id="262757"/>
    <lineage>
        <taxon>Eukaryota</taxon>
        <taxon>Viridiplantae</taxon>
        <taxon>Streptophyta</taxon>
        <taxon>Embryophyta</taxon>
        <taxon>Tracheophyta</taxon>
        <taxon>Spermatophyta</taxon>
        <taxon>Magnoliopsida</taxon>
        <taxon>eudicotyledons</taxon>
        <taxon>Gunneridae</taxon>
        <taxon>Pentapetalae</taxon>
        <taxon>rosids</taxon>
        <taxon>fabids</taxon>
        <taxon>Fagales</taxon>
        <taxon>Myricaceae</taxon>
        <taxon>Morella</taxon>
    </lineage>
</organism>
<dbReference type="GO" id="GO:0016746">
    <property type="term" value="F:acyltransferase activity"/>
    <property type="evidence" value="ECO:0007669"/>
    <property type="project" value="UniProtKB-KW"/>
</dbReference>
<evidence type="ECO:0000256" key="3">
    <source>
        <dbReference type="ARBA" id="ARBA00023315"/>
    </source>
</evidence>
<sequence>MEVEIISREFIKPTSPTPPAMKTYEVSLLDRLIPPLYVPVILFYPMDQSTGLAAAERERLLKQSLSETLTLFYPLAGKIIDNLSIDCNDQGVDYLEARVHCHLVECLNQPNLEYFLKFFPHKASWKAASAGGHVTMVQVNNFACGGIAIGVLVCHLIADGTALSVFLKGWAATCRKGCETVCPNFDAPSVFKLNKAAFPTETIITVLFKSLQAGKPTATRRIVFDASAIASLKAKASSSSVPKPSRVEVVSAFLWKCISAAYQAKSGINRPTLITHAVNLRPRSIPPFKQSSMGNLIWSAGALCTSEEGALPYRVTKIREAVAKINAELVKNLKGDEGFPMLCELLKTIGGVLPSTASFSEMDHIWFSSWCNFGLYDIDFGWGKPFWASCSAANSSDSEQRSTSNKVLLMDTRSPGGVEAWVYLTEEDFTLLGQDKELLAFASMDPSPLT</sequence>